<dbReference type="Pfam" id="PF08448">
    <property type="entry name" value="PAS_4"/>
    <property type="match status" value="2"/>
</dbReference>
<dbReference type="CDD" id="cd00082">
    <property type="entry name" value="HisKA"/>
    <property type="match status" value="1"/>
</dbReference>
<dbReference type="RefSeq" id="WP_115842425.1">
    <property type="nucleotide sequence ID" value="NZ_CP183976.1"/>
</dbReference>
<evidence type="ECO:0000259" key="8">
    <source>
        <dbReference type="PROSITE" id="PS50112"/>
    </source>
</evidence>
<organism evidence="10 11">
    <name type="scientific">Lysobacter soli</name>
    <dbReference type="NCBI Taxonomy" id="453783"/>
    <lineage>
        <taxon>Bacteria</taxon>
        <taxon>Pseudomonadati</taxon>
        <taxon>Pseudomonadota</taxon>
        <taxon>Gammaproteobacteria</taxon>
        <taxon>Lysobacterales</taxon>
        <taxon>Lysobacteraceae</taxon>
        <taxon>Lysobacter</taxon>
    </lineage>
</organism>
<proteinExistence type="predicted"/>
<feature type="domain" description="PAC" evidence="9">
    <location>
        <begin position="377"/>
        <end position="429"/>
    </location>
</feature>
<feature type="region of interest" description="Disordered" evidence="6">
    <location>
        <begin position="647"/>
        <end position="675"/>
    </location>
</feature>
<dbReference type="SUPFAM" id="SSF47384">
    <property type="entry name" value="Homodimeric domain of signal transducing histidine kinase"/>
    <property type="match status" value="1"/>
</dbReference>
<comment type="catalytic activity">
    <reaction evidence="1">
        <text>ATP + protein L-histidine = ADP + protein N-phospho-L-histidine.</text>
        <dbReference type="EC" id="2.7.13.3"/>
    </reaction>
</comment>
<dbReference type="SUPFAM" id="SSF55874">
    <property type="entry name" value="ATPase domain of HSP90 chaperone/DNA topoisomerase II/histidine kinase"/>
    <property type="match status" value="1"/>
</dbReference>
<dbReference type="SMART" id="SM00388">
    <property type="entry name" value="HisKA"/>
    <property type="match status" value="1"/>
</dbReference>
<dbReference type="PROSITE" id="PS50109">
    <property type="entry name" value="HIS_KIN"/>
    <property type="match status" value="1"/>
</dbReference>
<evidence type="ECO:0000259" key="9">
    <source>
        <dbReference type="PROSITE" id="PS50113"/>
    </source>
</evidence>
<dbReference type="FunFam" id="3.30.565.10:FF:000006">
    <property type="entry name" value="Sensor histidine kinase WalK"/>
    <property type="match status" value="1"/>
</dbReference>
<name>A0A3D8VCG6_9GAMM</name>
<dbReference type="CDD" id="cd00130">
    <property type="entry name" value="PAS"/>
    <property type="match status" value="2"/>
</dbReference>
<dbReference type="CDD" id="cd00075">
    <property type="entry name" value="HATPase"/>
    <property type="match status" value="1"/>
</dbReference>
<evidence type="ECO:0000256" key="6">
    <source>
        <dbReference type="SAM" id="MobiDB-lite"/>
    </source>
</evidence>
<feature type="domain" description="PAC" evidence="9">
    <location>
        <begin position="249"/>
        <end position="303"/>
    </location>
</feature>
<keyword evidence="4" id="KW-0808">Transferase</keyword>
<dbReference type="PRINTS" id="PR00344">
    <property type="entry name" value="BCTRLSENSOR"/>
</dbReference>
<dbReference type="FunFam" id="3.30.450.20:FF:000099">
    <property type="entry name" value="Sensory box sensor histidine kinase"/>
    <property type="match status" value="1"/>
</dbReference>
<evidence type="ECO:0000313" key="10">
    <source>
        <dbReference type="EMBL" id="RDY67053.1"/>
    </source>
</evidence>
<dbReference type="InterPro" id="IPR035965">
    <property type="entry name" value="PAS-like_dom_sf"/>
</dbReference>
<dbReference type="InterPro" id="IPR036890">
    <property type="entry name" value="HATPase_C_sf"/>
</dbReference>
<keyword evidence="3" id="KW-0597">Phosphoprotein</keyword>
<dbReference type="SMART" id="SM00091">
    <property type="entry name" value="PAS"/>
    <property type="match status" value="3"/>
</dbReference>
<dbReference type="Pfam" id="PF00512">
    <property type="entry name" value="HisKA"/>
    <property type="match status" value="1"/>
</dbReference>
<dbReference type="SMART" id="SM00086">
    <property type="entry name" value="PAC"/>
    <property type="match status" value="2"/>
</dbReference>
<keyword evidence="11" id="KW-1185">Reference proteome</keyword>
<feature type="domain" description="Histidine kinase" evidence="7">
    <location>
        <begin position="447"/>
        <end position="665"/>
    </location>
</feature>
<dbReference type="InterPro" id="IPR000014">
    <property type="entry name" value="PAS"/>
</dbReference>
<dbReference type="PROSITE" id="PS50113">
    <property type="entry name" value="PAC"/>
    <property type="match status" value="3"/>
</dbReference>
<dbReference type="PANTHER" id="PTHR43547">
    <property type="entry name" value="TWO-COMPONENT HISTIDINE KINASE"/>
    <property type="match status" value="1"/>
</dbReference>
<evidence type="ECO:0000256" key="4">
    <source>
        <dbReference type="ARBA" id="ARBA00022679"/>
    </source>
</evidence>
<evidence type="ECO:0000313" key="11">
    <source>
        <dbReference type="Proteomes" id="UP000256829"/>
    </source>
</evidence>
<protein>
    <recommendedName>
        <fullName evidence="2">histidine kinase</fullName>
        <ecNumber evidence="2">2.7.13.3</ecNumber>
    </recommendedName>
</protein>
<reference evidence="10 11" key="1">
    <citation type="submission" date="2018-08" db="EMBL/GenBank/DDBJ databases">
        <title>Lysobacter soli KCTC 22011, whole genome shotgun sequence.</title>
        <authorList>
            <person name="Zhang X."/>
            <person name="Feng G."/>
            <person name="Zhu H."/>
        </authorList>
    </citation>
    <scope>NUCLEOTIDE SEQUENCE [LARGE SCALE GENOMIC DNA]</scope>
    <source>
        <strain evidence="10 11">KCTC 22011</strain>
    </source>
</reference>
<dbReference type="PANTHER" id="PTHR43547:SF2">
    <property type="entry name" value="HYBRID SIGNAL TRANSDUCTION HISTIDINE KINASE C"/>
    <property type="match status" value="1"/>
</dbReference>
<dbReference type="Gene3D" id="1.10.287.130">
    <property type="match status" value="1"/>
</dbReference>
<dbReference type="InterPro" id="IPR013655">
    <property type="entry name" value="PAS_fold_3"/>
</dbReference>
<dbReference type="InterPro" id="IPR005467">
    <property type="entry name" value="His_kinase_dom"/>
</dbReference>
<dbReference type="SMART" id="SM00387">
    <property type="entry name" value="HATPase_c"/>
    <property type="match status" value="1"/>
</dbReference>
<comment type="caution">
    <text evidence="10">The sequence shown here is derived from an EMBL/GenBank/DDBJ whole genome shotgun (WGS) entry which is preliminary data.</text>
</comment>
<dbReference type="Proteomes" id="UP000256829">
    <property type="component" value="Unassembled WGS sequence"/>
</dbReference>
<dbReference type="Gene3D" id="3.30.565.10">
    <property type="entry name" value="Histidine kinase-like ATPase, C-terminal domain"/>
    <property type="match status" value="1"/>
</dbReference>
<evidence type="ECO:0000259" key="7">
    <source>
        <dbReference type="PROSITE" id="PS50109"/>
    </source>
</evidence>
<sequence length="675" mass="75695">MSIQFDRLFQHSPNAYMVLDRQMRFVEANHAYELLTGLSRAQLLGRALFDVFPGATNDDGSPQADVLRASLERAFATGERDVLALIPYAIESDTPDGRIVDVRYWSATHTPLRGDDGNVVAVMQHTTDVTEVHRLREEVRRAREATGLTAEQMSEGVLSRAAAVQRDNARLSARQAFLTDLFEQAPGFMAVLRGPDNVFDLANEAYERLIGRRDFIGVPLREVLPELRDQGFFELLDQVRETGNPFVGRGMPVILQDAGGEERTLFVDFIYQPVRDSHGRIEGIFVQGADVTGREAALSALRESEGRFRTIANLVPQMVWSARGNGEIDYCNQRWYDFTGLPEGATRGHEWDEPLHPDDRDRAWALWRRSLATGEPYDIEYRMRFHTGEYRWVLGRALPMRDASGLIVRWMGTCTDIQDQKRVQEMLERSQDALRSADRQKDHFLAMLAHELRNPLAPIATAAQLLKMAPDSVQNVLQASEIIDRQAIHMGNLVEDLMDVSRVTRGLTSLKRRRVRLSEIVDAAIEQTMPLMTRRGHRFSLADRTHGVELWADRSRLTQILSNLLNNAAKYTPPNGTVALEIERQASDVLLRVRDNGVGIEPELLSRVFELFAQAESTPERHEGGLGIGLALARSLTRLHGGTLTAHSAGAGEGSTFELRLPGEVPPGLDDEALE</sequence>
<keyword evidence="5" id="KW-0418">Kinase</keyword>
<accession>A0A3D8VCG6</accession>
<dbReference type="AlphaFoldDB" id="A0A3D8VCG6"/>
<gene>
    <name evidence="10" type="ORF">DX912_10265</name>
</gene>
<feature type="domain" description="PAS" evidence="8">
    <location>
        <begin position="1"/>
        <end position="74"/>
    </location>
</feature>
<dbReference type="InterPro" id="IPR003661">
    <property type="entry name" value="HisK_dim/P_dom"/>
</dbReference>
<feature type="domain" description="PAS" evidence="8">
    <location>
        <begin position="304"/>
        <end position="374"/>
    </location>
</feature>
<dbReference type="GO" id="GO:0005886">
    <property type="term" value="C:plasma membrane"/>
    <property type="evidence" value="ECO:0007669"/>
    <property type="project" value="UniProtKB-ARBA"/>
</dbReference>
<dbReference type="EC" id="2.7.13.3" evidence="2"/>
<dbReference type="NCBIfam" id="TIGR00229">
    <property type="entry name" value="sensory_box"/>
    <property type="match status" value="2"/>
</dbReference>
<evidence type="ECO:0000256" key="3">
    <source>
        <dbReference type="ARBA" id="ARBA00022553"/>
    </source>
</evidence>
<feature type="domain" description="PAC" evidence="9">
    <location>
        <begin position="84"/>
        <end position="141"/>
    </location>
</feature>
<evidence type="ECO:0000256" key="2">
    <source>
        <dbReference type="ARBA" id="ARBA00012438"/>
    </source>
</evidence>
<dbReference type="EMBL" id="QTJR01000006">
    <property type="protein sequence ID" value="RDY67053.1"/>
    <property type="molecule type" value="Genomic_DNA"/>
</dbReference>
<dbReference type="InterPro" id="IPR013656">
    <property type="entry name" value="PAS_4"/>
</dbReference>
<dbReference type="GO" id="GO:0000155">
    <property type="term" value="F:phosphorelay sensor kinase activity"/>
    <property type="evidence" value="ECO:0007669"/>
    <property type="project" value="InterPro"/>
</dbReference>
<evidence type="ECO:0000256" key="5">
    <source>
        <dbReference type="ARBA" id="ARBA00022777"/>
    </source>
</evidence>
<dbReference type="PROSITE" id="PS50112">
    <property type="entry name" value="PAS"/>
    <property type="match status" value="2"/>
</dbReference>
<dbReference type="Pfam" id="PF08447">
    <property type="entry name" value="PAS_3"/>
    <property type="match status" value="1"/>
</dbReference>
<evidence type="ECO:0000256" key="1">
    <source>
        <dbReference type="ARBA" id="ARBA00000085"/>
    </source>
</evidence>
<dbReference type="InterPro" id="IPR036097">
    <property type="entry name" value="HisK_dim/P_sf"/>
</dbReference>
<dbReference type="Gene3D" id="3.30.450.20">
    <property type="entry name" value="PAS domain"/>
    <property type="match status" value="3"/>
</dbReference>
<dbReference type="InterPro" id="IPR000700">
    <property type="entry name" value="PAS-assoc_C"/>
</dbReference>
<dbReference type="InterPro" id="IPR001610">
    <property type="entry name" value="PAC"/>
</dbReference>
<dbReference type="InterPro" id="IPR004358">
    <property type="entry name" value="Sig_transdc_His_kin-like_C"/>
</dbReference>
<dbReference type="SUPFAM" id="SSF55785">
    <property type="entry name" value="PYP-like sensor domain (PAS domain)"/>
    <property type="match status" value="3"/>
</dbReference>
<dbReference type="InterPro" id="IPR003594">
    <property type="entry name" value="HATPase_dom"/>
</dbReference>
<dbReference type="Pfam" id="PF02518">
    <property type="entry name" value="HATPase_c"/>
    <property type="match status" value="1"/>
</dbReference>